<dbReference type="InterPro" id="IPR046070">
    <property type="entry name" value="DUF6029"/>
</dbReference>
<protein>
    <recommendedName>
        <fullName evidence="3">Outer membrane protein beta-barrel domain-containing protein</fullName>
    </recommendedName>
</protein>
<sequence length="117" mass="13098">MKANIVVLSAQYKYSKRNSIRYEIQNLFTKQDDGNWFASVVEFGFAPKYAFYLSDLYNYGVTKIHYPNFGGSYRKGGSRFSLSYGRQRAGLFCVGGICRFVPAATGITATLTTTLGK</sequence>
<evidence type="ECO:0008006" key="3">
    <source>
        <dbReference type="Google" id="ProtNLM"/>
    </source>
</evidence>
<gene>
    <name evidence="1" type="ORF">E2R66_17885</name>
</gene>
<organism evidence="1 2">
    <name type="scientific">Mucilaginibacter psychrotolerans</name>
    <dbReference type="NCBI Taxonomy" id="1524096"/>
    <lineage>
        <taxon>Bacteria</taxon>
        <taxon>Pseudomonadati</taxon>
        <taxon>Bacteroidota</taxon>
        <taxon>Sphingobacteriia</taxon>
        <taxon>Sphingobacteriales</taxon>
        <taxon>Sphingobacteriaceae</taxon>
        <taxon>Mucilaginibacter</taxon>
    </lineage>
</organism>
<dbReference type="Proteomes" id="UP000297540">
    <property type="component" value="Unassembled WGS sequence"/>
</dbReference>
<comment type="caution">
    <text evidence="1">The sequence shown here is derived from an EMBL/GenBank/DDBJ whole genome shotgun (WGS) entry which is preliminary data.</text>
</comment>
<dbReference type="EMBL" id="SOZE01000019">
    <property type="protein sequence ID" value="TFF35787.1"/>
    <property type="molecule type" value="Genomic_DNA"/>
</dbReference>
<evidence type="ECO:0000313" key="1">
    <source>
        <dbReference type="EMBL" id="TFF35787.1"/>
    </source>
</evidence>
<proteinExistence type="predicted"/>
<accession>A0A4Y8SB41</accession>
<name>A0A4Y8SB41_9SPHI</name>
<evidence type="ECO:0000313" key="2">
    <source>
        <dbReference type="Proteomes" id="UP000297540"/>
    </source>
</evidence>
<dbReference type="Pfam" id="PF19494">
    <property type="entry name" value="DUF6029"/>
    <property type="match status" value="1"/>
</dbReference>
<keyword evidence="2" id="KW-1185">Reference proteome</keyword>
<reference evidence="1 2" key="1">
    <citation type="journal article" date="2017" name="Int. J. Syst. Evol. Microbiol.">
        <title>Mucilaginibacterpsychrotolerans sp. nov., isolated from peatlands.</title>
        <authorList>
            <person name="Deng Y."/>
            <person name="Shen L."/>
            <person name="Xu B."/>
            <person name="Liu Y."/>
            <person name="Gu Z."/>
            <person name="Liu H."/>
            <person name="Zhou Y."/>
        </authorList>
    </citation>
    <scope>NUCLEOTIDE SEQUENCE [LARGE SCALE GENOMIC DNA]</scope>
    <source>
        <strain evidence="1 2">NH7-4</strain>
    </source>
</reference>
<dbReference type="AlphaFoldDB" id="A0A4Y8SB41"/>